<sequence length="170" mass="18221">MNEQVQRGTAADGNGIVLWVPAIADPTRPTLAELTAPTVKRLTYGLARDGFTHETDIVKITSGRYTLAQALQYDGTVTDDVTVKWVYNRTTPTAIEATLGAPGVSGNIVHALGYPNRHTFAEGDKLNAVIPVETSIPKDVPATENTELMKEQRLNVVGEVAREVAIVAGP</sequence>
<name>A0ABU1SFS4_9MICO</name>
<dbReference type="RefSeq" id="WP_310022290.1">
    <property type="nucleotide sequence ID" value="NZ_JAVDUM010000014.1"/>
</dbReference>
<protein>
    <submittedName>
        <fullName evidence="1">Uncharacterized protein</fullName>
    </submittedName>
</protein>
<keyword evidence="2" id="KW-1185">Reference proteome</keyword>
<proteinExistence type="predicted"/>
<evidence type="ECO:0000313" key="1">
    <source>
        <dbReference type="EMBL" id="MDR6868450.1"/>
    </source>
</evidence>
<accession>A0ABU1SFS4</accession>
<organism evidence="1 2">
    <name type="scientific">Microbacterium resistens</name>
    <dbReference type="NCBI Taxonomy" id="156977"/>
    <lineage>
        <taxon>Bacteria</taxon>
        <taxon>Bacillati</taxon>
        <taxon>Actinomycetota</taxon>
        <taxon>Actinomycetes</taxon>
        <taxon>Micrococcales</taxon>
        <taxon>Microbacteriaceae</taxon>
        <taxon>Microbacterium</taxon>
    </lineage>
</organism>
<reference evidence="1 2" key="1">
    <citation type="submission" date="2023-07" db="EMBL/GenBank/DDBJ databases">
        <title>Sorghum-associated microbial communities from plants grown in Nebraska, USA.</title>
        <authorList>
            <person name="Schachtman D."/>
        </authorList>
    </citation>
    <scope>NUCLEOTIDE SEQUENCE [LARGE SCALE GENOMIC DNA]</scope>
    <source>
        <strain evidence="1 2">2980</strain>
    </source>
</reference>
<dbReference type="Proteomes" id="UP001259347">
    <property type="component" value="Unassembled WGS sequence"/>
</dbReference>
<dbReference type="InterPro" id="IPR058009">
    <property type="entry name" value="TTP_Phage_16"/>
</dbReference>
<gene>
    <name evidence="1" type="ORF">J2Y69_003066</name>
</gene>
<comment type="caution">
    <text evidence="1">The sequence shown here is derived from an EMBL/GenBank/DDBJ whole genome shotgun (WGS) entry which is preliminary data.</text>
</comment>
<evidence type="ECO:0000313" key="2">
    <source>
        <dbReference type="Proteomes" id="UP001259347"/>
    </source>
</evidence>
<dbReference type="Pfam" id="PF25595">
    <property type="entry name" value="Phage_TTP_16"/>
    <property type="match status" value="1"/>
</dbReference>
<dbReference type="EMBL" id="JAVDUM010000014">
    <property type="protein sequence ID" value="MDR6868450.1"/>
    <property type="molecule type" value="Genomic_DNA"/>
</dbReference>